<keyword evidence="3" id="KW-1003">Cell membrane</keyword>
<dbReference type="InterPro" id="IPR001851">
    <property type="entry name" value="ABC_transp_permease"/>
</dbReference>
<feature type="transmembrane region" description="Helical" evidence="9">
    <location>
        <begin position="221"/>
        <end position="239"/>
    </location>
</feature>
<comment type="subcellular location">
    <subcellularLocation>
        <location evidence="1">Cell membrane</location>
        <topology evidence="1">Multi-pass membrane protein</topology>
    </subcellularLocation>
</comment>
<evidence type="ECO:0000256" key="1">
    <source>
        <dbReference type="ARBA" id="ARBA00004651"/>
    </source>
</evidence>
<name>A0A3N6X2B9_9ACTN</name>
<dbReference type="AlphaFoldDB" id="A0A3N6X2B9"/>
<dbReference type="EMBL" id="RQJX01000010">
    <property type="protein sequence ID" value="RQN07858.1"/>
    <property type="molecule type" value="Genomic_DNA"/>
</dbReference>
<dbReference type="PANTHER" id="PTHR32196:SF71">
    <property type="entry name" value="AUTOINDUCER 2 IMPORT SYSTEM PERMEASE PROTEIN LSRD"/>
    <property type="match status" value="1"/>
</dbReference>
<evidence type="ECO:0000256" key="2">
    <source>
        <dbReference type="ARBA" id="ARBA00022448"/>
    </source>
</evidence>
<dbReference type="GO" id="GO:0022857">
    <property type="term" value="F:transmembrane transporter activity"/>
    <property type="evidence" value="ECO:0007669"/>
    <property type="project" value="InterPro"/>
</dbReference>
<gene>
    <name evidence="10" type="ORF">EHW97_08870</name>
</gene>
<organism evidence="10 11">
    <name type="scientific">Aeromicrobium camelliae</name>
    <dbReference type="NCBI Taxonomy" id="1538144"/>
    <lineage>
        <taxon>Bacteria</taxon>
        <taxon>Bacillati</taxon>
        <taxon>Actinomycetota</taxon>
        <taxon>Actinomycetes</taxon>
        <taxon>Propionibacteriales</taxon>
        <taxon>Nocardioidaceae</taxon>
        <taxon>Aeromicrobium</taxon>
    </lineage>
</organism>
<keyword evidence="4" id="KW-0997">Cell inner membrane</keyword>
<proteinExistence type="predicted"/>
<evidence type="ECO:0000256" key="7">
    <source>
        <dbReference type="ARBA" id="ARBA00023136"/>
    </source>
</evidence>
<comment type="caution">
    <text evidence="10">The sequence shown here is derived from an EMBL/GenBank/DDBJ whole genome shotgun (WGS) entry which is preliminary data.</text>
</comment>
<evidence type="ECO:0000256" key="3">
    <source>
        <dbReference type="ARBA" id="ARBA00022475"/>
    </source>
</evidence>
<evidence type="ECO:0000256" key="6">
    <source>
        <dbReference type="ARBA" id="ARBA00022989"/>
    </source>
</evidence>
<evidence type="ECO:0000256" key="5">
    <source>
        <dbReference type="ARBA" id="ARBA00022692"/>
    </source>
</evidence>
<evidence type="ECO:0000256" key="4">
    <source>
        <dbReference type="ARBA" id="ARBA00022519"/>
    </source>
</evidence>
<protein>
    <recommendedName>
        <fullName evidence="8">Autoinducer 2 import system permease protein LsrD</fullName>
    </recommendedName>
</protein>
<dbReference type="GO" id="GO:0005886">
    <property type="term" value="C:plasma membrane"/>
    <property type="evidence" value="ECO:0007669"/>
    <property type="project" value="UniProtKB-SubCell"/>
</dbReference>
<dbReference type="CDD" id="cd06579">
    <property type="entry name" value="TM_PBP1_transp_AraH_like"/>
    <property type="match status" value="1"/>
</dbReference>
<keyword evidence="6 9" id="KW-1133">Transmembrane helix</keyword>
<feature type="transmembrane region" description="Helical" evidence="9">
    <location>
        <begin position="128"/>
        <end position="148"/>
    </location>
</feature>
<accession>A0A3N6X2B9</accession>
<sequence length="324" mass="33128">MATTTAPSSRAFSGRDALLFIRDYAVLLLIAVLVVVLAVVSPSFFSAANLMNIVNQNVPLAIIAAAGTFVIISGNFDLSTGAIFSVGAVVAAYVAVETQNPWLALATAPLCGLLLGLLNGVAVTTLKVHSFLATLATSMVFSAIAVLITKGSLITVSVDGFSELGRGRIGIVFYAVIVMIVFVALLWFLLNGTVFGRHVFAVGGNQHAAELSGVRVSRLRLSVFALSGLAAGLAAAIGVSRIASGQPQVGLGMELDAIAAIILGGTSINGGIGAVWRSVAGVFLIALIGNGFDIMNLNPQLKDLATGVIILAAVGLSAIGGRRR</sequence>
<feature type="transmembrane region" description="Helical" evidence="9">
    <location>
        <begin position="304"/>
        <end position="321"/>
    </location>
</feature>
<reference evidence="10 11" key="1">
    <citation type="submission" date="2018-11" db="EMBL/GenBank/DDBJ databases">
        <authorList>
            <person name="Li F."/>
        </authorList>
    </citation>
    <scope>NUCLEOTIDE SEQUENCE [LARGE SCALE GENOMIC DNA]</scope>
    <source>
        <strain evidence="10 11">YS17T</strain>
    </source>
</reference>
<dbReference type="RefSeq" id="WP_124236808.1">
    <property type="nucleotide sequence ID" value="NZ_JBHUFI010000019.1"/>
</dbReference>
<dbReference type="OrthoDB" id="9808136at2"/>
<evidence type="ECO:0000313" key="11">
    <source>
        <dbReference type="Proteomes" id="UP000275225"/>
    </source>
</evidence>
<keyword evidence="7 9" id="KW-0472">Membrane</keyword>
<keyword evidence="5 9" id="KW-0812">Transmembrane</keyword>
<feature type="transmembrane region" description="Helical" evidence="9">
    <location>
        <begin position="24"/>
        <end position="45"/>
    </location>
</feature>
<evidence type="ECO:0000256" key="8">
    <source>
        <dbReference type="ARBA" id="ARBA00039381"/>
    </source>
</evidence>
<keyword evidence="11" id="KW-1185">Reference proteome</keyword>
<feature type="transmembrane region" description="Helical" evidence="9">
    <location>
        <begin position="169"/>
        <end position="190"/>
    </location>
</feature>
<dbReference type="Pfam" id="PF02653">
    <property type="entry name" value="BPD_transp_2"/>
    <property type="match status" value="1"/>
</dbReference>
<feature type="transmembrane region" description="Helical" evidence="9">
    <location>
        <begin position="274"/>
        <end position="292"/>
    </location>
</feature>
<feature type="transmembrane region" description="Helical" evidence="9">
    <location>
        <begin position="103"/>
        <end position="122"/>
    </location>
</feature>
<feature type="transmembrane region" description="Helical" evidence="9">
    <location>
        <begin position="57"/>
        <end position="74"/>
    </location>
</feature>
<dbReference type="Proteomes" id="UP000275225">
    <property type="component" value="Unassembled WGS sequence"/>
</dbReference>
<keyword evidence="2" id="KW-0813">Transport</keyword>
<evidence type="ECO:0000313" key="10">
    <source>
        <dbReference type="EMBL" id="RQN07858.1"/>
    </source>
</evidence>
<evidence type="ECO:0000256" key="9">
    <source>
        <dbReference type="SAM" id="Phobius"/>
    </source>
</evidence>
<dbReference type="PANTHER" id="PTHR32196">
    <property type="entry name" value="ABC TRANSPORTER PERMEASE PROTEIN YPHD-RELATED-RELATED"/>
    <property type="match status" value="1"/>
</dbReference>